<reference evidence="2 3" key="1">
    <citation type="submission" date="2020-06" db="EMBL/GenBank/DDBJ databases">
        <title>Actinomadura xiongansis sp. nov., isolated from soil of Baiyangdian.</title>
        <authorList>
            <person name="Zhang X."/>
        </authorList>
    </citation>
    <scope>NUCLEOTIDE SEQUENCE [LARGE SCALE GENOMIC DNA]</scope>
    <source>
        <strain evidence="2 3">HBUM206468</strain>
    </source>
</reference>
<protein>
    <submittedName>
        <fullName evidence="2">Uncharacterized protein</fullName>
    </submittedName>
</protein>
<dbReference type="Proteomes" id="UP000805614">
    <property type="component" value="Unassembled WGS sequence"/>
</dbReference>
<keyword evidence="3" id="KW-1185">Reference proteome</keyword>
<feature type="signal peptide" evidence="1">
    <location>
        <begin position="1"/>
        <end position="30"/>
    </location>
</feature>
<dbReference type="RefSeq" id="WP_187248101.1">
    <property type="nucleotide sequence ID" value="NZ_BAAAOK010000009.1"/>
</dbReference>
<dbReference type="EMBL" id="JABVEC010000055">
    <property type="protein sequence ID" value="MBC6471063.1"/>
    <property type="molecule type" value="Genomic_DNA"/>
</dbReference>
<organism evidence="2 3">
    <name type="scientific">Actinomadura alba</name>
    <dbReference type="NCBI Taxonomy" id="406431"/>
    <lineage>
        <taxon>Bacteria</taxon>
        <taxon>Bacillati</taxon>
        <taxon>Actinomycetota</taxon>
        <taxon>Actinomycetes</taxon>
        <taxon>Streptosporangiales</taxon>
        <taxon>Thermomonosporaceae</taxon>
        <taxon>Actinomadura</taxon>
    </lineage>
</organism>
<accession>A0ABR7M2C3</accession>
<gene>
    <name evidence="2" type="ORF">HKK74_37080</name>
</gene>
<evidence type="ECO:0000313" key="3">
    <source>
        <dbReference type="Proteomes" id="UP000805614"/>
    </source>
</evidence>
<evidence type="ECO:0000313" key="2">
    <source>
        <dbReference type="EMBL" id="MBC6471063.1"/>
    </source>
</evidence>
<sequence length="140" mass="14549">MSVRTRLGMFGACAVAAMGLTVGMAGPASAANVSIQVFSASGLLLGNGGFTVGADGGTVWAEDNYCDGDNGIIVEASVRRDGVYRVSGLASVRGCGSINRNNLADNNPRPVWGEEMRIRACGITADGTWKHCRTTYTTNN</sequence>
<keyword evidence="1" id="KW-0732">Signal</keyword>
<evidence type="ECO:0000256" key="1">
    <source>
        <dbReference type="SAM" id="SignalP"/>
    </source>
</evidence>
<proteinExistence type="predicted"/>
<comment type="caution">
    <text evidence="2">The sequence shown here is derived from an EMBL/GenBank/DDBJ whole genome shotgun (WGS) entry which is preliminary data.</text>
</comment>
<feature type="chain" id="PRO_5047169966" evidence="1">
    <location>
        <begin position="31"/>
        <end position="140"/>
    </location>
</feature>
<name>A0ABR7M2C3_9ACTN</name>